<name>A0A6L3ZBV7_9FLAO</name>
<dbReference type="AlphaFoldDB" id="A0A6L3ZBV7"/>
<keyword evidence="2" id="KW-0472">Membrane</keyword>
<evidence type="ECO:0000313" key="4">
    <source>
        <dbReference type="Proteomes" id="UP000484164"/>
    </source>
</evidence>
<dbReference type="OrthoDB" id="1247025at2"/>
<reference evidence="3 4" key="1">
    <citation type="submission" date="2019-10" db="EMBL/GenBank/DDBJ databases">
        <title>Genome sequence of Phaeocystidibacter marisrubri JCM30614 (type strain).</title>
        <authorList>
            <person name="Bowman J.P."/>
        </authorList>
    </citation>
    <scope>NUCLEOTIDE SEQUENCE [LARGE SCALE GENOMIC DNA]</scope>
    <source>
        <strain evidence="3 4">JCM 30614</strain>
    </source>
</reference>
<feature type="region of interest" description="Disordered" evidence="1">
    <location>
        <begin position="152"/>
        <end position="210"/>
    </location>
</feature>
<dbReference type="EMBL" id="WBVQ01000003">
    <property type="protein sequence ID" value="KAB2815112.1"/>
    <property type="molecule type" value="Genomic_DNA"/>
</dbReference>
<dbReference type="RefSeq" id="WP_151694150.1">
    <property type="nucleotide sequence ID" value="NZ_BMGX01000001.1"/>
</dbReference>
<comment type="caution">
    <text evidence="3">The sequence shown here is derived from an EMBL/GenBank/DDBJ whole genome shotgun (WGS) entry which is preliminary data.</text>
</comment>
<keyword evidence="2" id="KW-0812">Transmembrane</keyword>
<feature type="transmembrane region" description="Helical" evidence="2">
    <location>
        <begin position="43"/>
        <end position="62"/>
    </location>
</feature>
<gene>
    <name evidence="3" type="ORF">F8C82_13500</name>
</gene>
<accession>A0A6L3ZBV7</accession>
<sequence>MSAKNPIDEHFKEHLHDVEVQPSADLWSKMEPRLNERPSNRGWLIGIAASLTLAIAVSSYLYDTYQPMSTGNGGITIEPKDIEPIETPVLQPVEEKEVAPEEIHNNTTEVVPVQEIATESPKRRTPSSLNIMPSVVGQDAGESALRETALNTEAKSTGSETRTMADASNELGNRVRFDPNKYLMKSNPRDSEQPQTRTESSDATQAPNKVDLAEYAEEQIDNILSLKPVETPRKDQIRWPEVSINLSPIIQKFAPDQEDKTSTQP</sequence>
<protein>
    <submittedName>
        <fullName evidence="3">Uncharacterized protein</fullName>
    </submittedName>
</protein>
<evidence type="ECO:0000256" key="2">
    <source>
        <dbReference type="SAM" id="Phobius"/>
    </source>
</evidence>
<keyword evidence="2" id="KW-1133">Transmembrane helix</keyword>
<evidence type="ECO:0000256" key="1">
    <source>
        <dbReference type="SAM" id="MobiDB-lite"/>
    </source>
</evidence>
<evidence type="ECO:0000313" key="3">
    <source>
        <dbReference type="EMBL" id="KAB2815112.1"/>
    </source>
</evidence>
<feature type="compositionally biased region" description="Polar residues" evidence="1">
    <location>
        <begin position="193"/>
        <end position="207"/>
    </location>
</feature>
<dbReference type="Proteomes" id="UP000484164">
    <property type="component" value="Unassembled WGS sequence"/>
</dbReference>
<proteinExistence type="predicted"/>
<keyword evidence="4" id="KW-1185">Reference proteome</keyword>
<organism evidence="3 4">
    <name type="scientific">Phaeocystidibacter marisrubri</name>
    <dbReference type="NCBI Taxonomy" id="1577780"/>
    <lineage>
        <taxon>Bacteria</taxon>
        <taxon>Pseudomonadati</taxon>
        <taxon>Bacteroidota</taxon>
        <taxon>Flavobacteriia</taxon>
        <taxon>Flavobacteriales</taxon>
        <taxon>Phaeocystidibacteraceae</taxon>
        <taxon>Phaeocystidibacter</taxon>
    </lineage>
</organism>
<feature type="compositionally biased region" description="Polar residues" evidence="1">
    <location>
        <begin position="152"/>
        <end position="162"/>
    </location>
</feature>